<sequence length="171" mass="19137">MKRYHRLSASVILTIPFWNPSNALLDQGFNVTRENWFFNGTLEPETAARLLEACVTAYTKPIDCNDTILMSPNVDVKKSTLEDACQPECATSMLTYERMVREACAGTDLKALGLSQSWLGNAISGQASLLLYWKECLRETFVTLLHEANSSTDAAAEARERFATFRNQTTN</sequence>
<evidence type="ECO:0000313" key="2">
    <source>
        <dbReference type="Proteomes" id="UP000244722"/>
    </source>
</evidence>
<comment type="caution">
    <text evidence="1">The sequence shown here is derived from an EMBL/GenBank/DDBJ whole genome shotgun (WGS) entry which is preliminary data.</text>
</comment>
<proteinExistence type="predicted"/>
<gene>
    <name evidence="1" type="ORF">B9Z19DRAFT_1062142</name>
</gene>
<dbReference type="EMBL" id="NESQ01000034">
    <property type="protein sequence ID" value="PUU82083.1"/>
    <property type="molecule type" value="Genomic_DNA"/>
</dbReference>
<keyword evidence="2" id="KW-1185">Reference proteome</keyword>
<evidence type="ECO:0000313" key="1">
    <source>
        <dbReference type="EMBL" id="PUU82083.1"/>
    </source>
</evidence>
<protein>
    <submittedName>
        <fullName evidence="1">Uncharacterized protein</fullName>
    </submittedName>
</protein>
<dbReference type="AlphaFoldDB" id="A0A2T7A2W0"/>
<reference evidence="1 2" key="1">
    <citation type="submission" date="2017-04" db="EMBL/GenBank/DDBJ databases">
        <title>Draft genome sequence of Tuber borchii Vittad., a whitish edible truffle.</title>
        <authorList>
            <consortium name="DOE Joint Genome Institute"/>
            <person name="Murat C."/>
            <person name="Kuo A."/>
            <person name="Barry K.W."/>
            <person name="Clum A."/>
            <person name="Dockter R.B."/>
            <person name="Fauchery L."/>
            <person name="Iotti M."/>
            <person name="Kohler A."/>
            <person name="Labutti K."/>
            <person name="Lindquist E.A."/>
            <person name="Lipzen A."/>
            <person name="Ohm R.A."/>
            <person name="Wang M."/>
            <person name="Grigoriev I.V."/>
            <person name="Zambonelli A."/>
            <person name="Martin F.M."/>
        </authorList>
    </citation>
    <scope>NUCLEOTIDE SEQUENCE [LARGE SCALE GENOMIC DNA]</scope>
    <source>
        <strain evidence="1 2">Tbo3840</strain>
    </source>
</reference>
<dbReference type="OrthoDB" id="5985073at2759"/>
<dbReference type="Proteomes" id="UP000244722">
    <property type="component" value="Unassembled WGS sequence"/>
</dbReference>
<name>A0A2T7A2W0_TUBBO</name>
<accession>A0A2T7A2W0</accession>
<organism evidence="1 2">
    <name type="scientific">Tuber borchii</name>
    <name type="common">White truffle</name>
    <dbReference type="NCBI Taxonomy" id="42251"/>
    <lineage>
        <taxon>Eukaryota</taxon>
        <taxon>Fungi</taxon>
        <taxon>Dikarya</taxon>
        <taxon>Ascomycota</taxon>
        <taxon>Pezizomycotina</taxon>
        <taxon>Pezizomycetes</taxon>
        <taxon>Pezizales</taxon>
        <taxon>Tuberaceae</taxon>
        <taxon>Tuber</taxon>
    </lineage>
</organism>